<feature type="domain" description="CUB" evidence="3">
    <location>
        <begin position="158"/>
        <end position="236"/>
    </location>
</feature>
<dbReference type="EMBL" id="OV121132">
    <property type="protein sequence ID" value="CAH0547397.1"/>
    <property type="molecule type" value="Genomic_DNA"/>
</dbReference>
<keyword evidence="5" id="KW-1185">Reference proteome</keyword>
<name>A0A9P0FAC3_BRAAE</name>
<dbReference type="OrthoDB" id="2105077at2759"/>
<dbReference type="InterPro" id="IPR058698">
    <property type="entry name" value="CUB_metazoa"/>
</dbReference>
<accession>A0A9P0FAC3</accession>
<feature type="disulfide bond" evidence="2">
    <location>
        <begin position="217"/>
        <end position="234"/>
    </location>
</feature>
<dbReference type="PANTHER" id="PTHR33236:SF6">
    <property type="entry name" value="CUB DOMAIN-CONTAINING PROTEIN"/>
    <property type="match status" value="1"/>
</dbReference>
<keyword evidence="1 2" id="KW-1015">Disulfide bond</keyword>
<dbReference type="InterPro" id="IPR035914">
    <property type="entry name" value="Sperma_CUB_dom_sf"/>
</dbReference>
<evidence type="ECO:0000259" key="3">
    <source>
        <dbReference type="PROSITE" id="PS01180"/>
    </source>
</evidence>
<dbReference type="Proteomes" id="UP001154078">
    <property type="component" value="Chromosome 1"/>
</dbReference>
<evidence type="ECO:0000313" key="4">
    <source>
        <dbReference type="EMBL" id="CAH0547397.1"/>
    </source>
</evidence>
<gene>
    <name evidence="4" type="ORF">MELIAE_LOCUS1394</name>
</gene>
<proteinExistence type="predicted"/>
<evidence type="ECO:0000313" key="5">
    <source>
        <dbReference type="Proteomes" id="UP001154078"/>
    </source>
</evidence>
<dbReference type="AlphaFoldDB" id="A0A9P0FAC3"/>
<protein>
    <recommendedName>
        <fullName evidence="3">CUB domain-containing protein</fullName>
    </recommendedName>
</protein>
<dbReference type="SUPFAM" id="SSF49854">
    <property type="entry name" value="Spermadhesin, CUB domain"/>
    <property type="match status" value="1"/>
</dbReference>
<dbReference type="Gene3D" id="2.60.120.290">
    <property type="entry name" value="Spermadhesin, CUB domain"/>
    <property type="match status" value="2"/>
</dbReference>
<comment type="caution">
    <text evidence="2">Lacks conserved residue(s) required for the propagation of feature annotation.</text>
</comment>
<organism evidence="4 5">
    <name type="scientific">Brassicogethes aeneus</name>
    <name type="common">Rape pollen beetle</name>
    <name type="synonym">Meligethes aeneus</name>
    <dbReference type="NCBI Taxonomy" id="1431903"/>
    <lineage>
        <taxon>Eukaryota</taxon>
        <taxon>Metazoa</taxon>
        <taxon>Ecdysozoa</taxon>
        <taxon>Arthropoda</taxon>
        <taxon>Hexapoda</taxon>
        <taxon>Insecta</taxon>
        <taxon>Pterygota</taxon>
        <taxon>Neoptera</taxon>
        <taxon>Endopterygota</taxon>
        <taxon>Coleoptera</taxon>
        <taxon>Polyphaga</taxon>
        <taxon>Cucujiformia</taxon>
        <taxon>Nitidulidae</taxon>
        <taxon>Meligethinae</taxon>
        <taxon>Brassicogethes</taxon>
    </lineage>
</organism>
<dbReference type="InterPro" id="IPR000859">
    <property type="entry name" value="CUB_dom"/>
</dbReference>
<dbReference type="PROSITE" id="PS01180">
    <property type="entry name" value="CUB"/>
    <property type="match status" value="1"/>
</dbReference>
<dbReference type="Pfam" id="PF26080">
    <property type="entry name" value="CUB_animal"/>
    <property type="match status" value="1"/>
</dbReference>
<reference evidence="4" key="1">
    <citation type="submission" date="2021-12" db="EMBL/GenBank/DDBJ databases">
        <authorList>
            <person name="King R."/>
        </authorList>
    </citation>
    <scope>NUCLEOTIDE SEQUENCE</scope>
</reference>
<sequence>MSSNEQEKLEELFARAIYSSSCHFSLVENPDVEIFFKQLRPSFRLPGRKKLSTTYKYITDEKHEDEIDVFNQKTNEYENYEYQKESEQEMINENPENTYPKPILSLFTYVQFDNKECLGATGDNGTCVTAAECSQKGGTANGPCANGYGTCCVFMASCGTTIRANGTYFVHNGYPNQYDGTGSCQVTLLKSEPDVCQYRLDFEQFSIMGPEMENHMCNNDQFIISGGNPVPPICGNNVGNHSEEGCLQYFTGVAGEIKSFNYELNMGLQLSNQDYSICIRTERNFCGIQYTQCSDTVHNRTQSFTLSGDTNNQVPAMVGSTGSANFCQADYLIIPMASNVGRPVTGPSANVDRICGGILSADVTLTPTTIRSNVKPFRLWFHTDSAEAPTDRSNRGFCLNYVQQPCTTNLSKR</sequence>
<evidence type="ECO:0000256" key="2">
    <source>
        <dbReference type="PROSITE-ProRule" id="PRU00059"/>
    </source>
</evidence>
<evidence type="ECO:0000256" key="1">
    <source>
        <dbReference type="ARBA" id="ARBA00023157"/>
    </source>
</evidence>
<dbReference type="PANTHER" id="PTHR33236">
    <property type="entry name" value="INTRAFLAGELLAR TRANSPORT PROTEIN 122 FAMILY PROTEIN-RELATED"/>
    <property type="match status" value="1"/>
</dbReference>